<evidence type="ECO:0000313" key="2">
    <source>
        <dbReference type="Proteomes" id="UP000186308"/>
    </source>
</evidence>
<gene>
    <name evidence="1" type="ORF">SAMN05421828_10482</name>
</gene>
<dbReference type="EMBL" id="FTNE01000004">
    <property type="protein sequence ID" value="SIQ39049.1"/>
    <property type="molecule type" value="Genomic_DNA"/>
</dbReference>
<reference evidence="1 2" key="1">
    <citation type="submission" date="2017-01" db="EMBL/GenBank/DDBJ databases">
        <authorList>
            <person name="Varghese N."/>
            <person name="Submissions S."/>
        </authorList>
    </citation>
    <scope>NUCLEOTIDE SEQUENCE [LARGE SCALE GENOMIC DNA]</scope>
    <source>
        <strain evidence="1 2">ATCC 35905</strain>
    </source>
</reference>
<sequence>MTTRTVTIDIVIRDIDGIKRPDLDRWIENQWVRPDAAPTGYVFTEIDMARVRLIHELMNDLQVNDDTMPIVLCLLDQIYDLRRRLRQVGAAIDQTAPPNIRADMIARLIG</sequence>
<evidence type="ECO:0000313" key="1">
    <source>
        <dbReference type="EMBL" id="SIQ39049.1"/>
    </source>
</evidence>
<dbReference type="Gene3D" id="1.10.1660.10">
    <property type="match status" value="1"/>
</dbReference>
<proteinExistence type="predicted"/>
<keyword evidence="2" id="KW-1185">Reference proteome</keyword>
<organism evidence="1 2">
    <name type="scientific">Acidiphilium rubrum</name>
    <dbReference type="NCBI Taxonomy" id="526"/>
    <lineage>
        <taxon>Bacteria</taxon>
        <taxon>Pseudomonadati</taxon>
        <taxon>Pseudomonadota</taxon>
        <taxon>Alphaproteobacteria</taxon>
        <taxon>Acetobacterales</taxon>
        <taxon>Acidocellaceae</taxon>
        <taxon>Acidiphilium</taxon>
    </lineage>
</organism>
<dbReference type="RefSeq" id="WP_029310477.1">
    <property type="nucleotide sequence ID" value="NZ_FTNE01000004.1"/>
</dbReference>
<accession>A0A8G2CIY9</accession>
<comment type="caution">
    <text evidence="1">The sequence shown here is derived from an EMBL/GenBank/DDBJ whole genome shotgun (WGS) entry which is preliminary data.</text>
</comment>
<dbReference type="OrthoDB" id="9800876at2"/>
<dbReference type="Proteomes" id="UP000186308">
    <property type="component" value="Unassembled WGS sequence"/>
</dbReference>
<name>A0A8G2CIY9_ACIRU</name>
<dbReference type="AlphaFoldDB" id="A0A8G2CIY9"/>
<protein>
    <submittedName>
        <fullName evidence="1">Chaperone modulatory protein CbpM</fullName>
    </submittedName>
</protein>